<reference evidence="5" key="2">
    <citation type="submission" date="2025-04" db="UniProtKB">
        <authorList>
            <consortium name="RefSeq"/>
        </authorList>
    </citation>
    <scope>IDENTIFICATION</scope>
</reference>
<organism evidence="5">
    <name type="scientific">Drosophila rhopaloa</name>
    <name type="common">Fruit fly</name>
    <dbReference type="NCBI Taxonomy" id="1041015"/>
    <lineage>
        <taxon>Eukaryota</taxon>
        <taxon>Metazoa</taxon>
        <taxon>Ecdysozoa</taxon>
        <taxon>Arthropoda</taxon>
        <taxon>Hexapoda</taxon>
        <taxon>Insecta</taxon>
        <taxon>Pterygota</taxon>
        <taxon>Neoptera</taxon>
        <taxon>Endopterygota</taxon>
        <taxon>Diptera</taxon>
        <taxon>Brachycera</taxon>
        <taxon>Muscomorpha</taxon>
        <taxon>Ephydroidea</taxon>
        <taxon>Drosophilidae</taxon>
        <taxon>Drosophila</taxon>
        <taxon>Sophophora</taxon>
    </lineage>
</organism>
<keyword evidence="4" id="KW-1185">Reference proteome</keyword>
<reference evidence="3" key="3">
    <citation type="submission" date="2025-05" db="UniProtKB">
        <authorList>
            <consortium name="EnsemblMetazoa"/>
        </authorList>
    </citation>
    <scope>IDENTIFICATION</scope>
</reference>
<gene>
    <name evidence="5" type="primary">LOC108053343</name>
    <name evidence="3" type="synonym">108053343</name>
</gene>
<sequence length="337" mass="38819">MRIFVWYVLVLSSMDVALKANAKTRQKENLVDDPLGTYNEVVRNLIRNWESPVVYLRDRGFLPKNFEDTSKIKPNLDALMQRIERAKRQQTKGKDIMLKIRPKEMVEIKQLKKSARNQRGIFSKSKQLKIRNSKLSKSKAELKEQEEQLLAMKRRLEELQPSGASPDQLGYRRQINLTPSFNDPVKSPQSYDEILQRMIERTSPLSKHHSSFPLQTLKNGFLSVPVANTNFCKAQLGSKEDNLVPSSLSTYKAFSFLPNSIDKLSIDLIKSSRAENKSQASAPKLESNLEAPRYLNWDMKKGQLDPYSSVEKEAYLNQLVKVFGKNYDSKETYQKRG</sequence>
<feature type="signal peptide" evidence="2">
    <location>
        <begin position="1"/>
        <end position="19"/>
    </location>
</feature>
<evidence type="ECO:0000313" key="5">
    <source>
        <dbReference type="RefSeq" id="XP_016991443.1"/>
    </source>
</evidence>
<proteinExistence type="predicted"/>
<dbReference type="GeneID" id="108053343"/>
<accession>A0A6P4FV92</accession>
<evidence type="ECO:0000256" key="2">
    <source>
        <dbReference type="SAM" id="SignalP"/>
    </source>
</evidence>
<feature type="chain" id="PRO_5027708681" evidence="2">
    <location>
        <begin position="20"/>
        <end position="337"/>
    </location>
</feature>
<dbReference type="RefSeq" id="XP_016991443.1">
    <property type="nucleotide sequence ID" value="XM_017135954.1"/>
</dbReference>
<reference evidence="4" key="1">
    <citation type="journal article" date="2021" name="Elife">
        <title>Highly contiguous assemblies of 101 drosophilid genomes.</title>
        <authorList>
            <person name="Kim B.Y."/>
            <person name="Wang J.R."/>
            <person name="Miller D.E."/>
            <person name="Barmina O."/>
            <person name="Delaney E."/>
            <person name="Thompson A."/>
            <person name="Comeault A.A."/>
            <person name="Peede D."/>
            <person name="D'Agostino E.R."/>
            <person name="Pelaez J."/>
            <person name="Aguilar J.M."/>
            <person name="Haji D."/>
            <person name="Matsunaga T."/>
            <person name="Armstrong E.E."/>
            <person name="Zych M."/>
            <person name="Ogawa Y."/>
            <person name="Stamenkovic-Radak M."/>
            <person name="Jelic M."/>
            <person name="Veselinovic M.S."/>
            <person name="Tanaskovic M."/>
            <person name="Eric P."/>
            <person name="Gao J.J."/>
            <person name="Katoh T.K."/>
            <person name="Toda M.J."/>
            <person name="Watabe H."/>
            <person name="Watada M."/>
            <person name="Davis J.S."/>
            <person name="Moyle L.C."/>
            <person name="Manoli G."/>
            <person name="Bertolini E."/>
            <person name="Kostal V."/>
            <person name="Hawley R.S."/>
            <person name="Takahashi A."/>
            <person name="Jones C.D."/>
            <person name="Price D.K."/>
            <person name="Whiteman N."/>
            <person name="Kopp A."/>
            <person name="Matute D.R."/>
            <person name="Petrov D.A."/>
        </authorList>
    </citation>
    <scope>NUCLEOTIDE SEQUENCE [LARGE SCALE GENOMIC DNA]</scope>
</reference>
<evidence type="ECO:0000313" key="3">
    <source>
        <dbReference type="EnsemblMetazoa" id="XP_016991443.1"/>
    </source>
</evidence>
<dbReference type="AlphaFoldDB" id="A0A6P4FV92"/>
<dbReference type="EnsemblMetazoa" id="XM_017135954.1">
    <property type="protein sequence ID" value="XP_016991443.1"/>
    <property type="gene ID" value="LOC108053343"/>
</dbReference>
<keyword evidence="2" id="KW-0732">Signal</keyword>
<feature type="coiled-coil region" evidence="1">
    <location>
        <begin position="125"/>
        <end position="162"/>
    </location>
</feature>
<name>A0A6P4FV92_DRORH</name>
<dbReference type="OrthoDB" id="7855422at2759"/>
<dbReference type="Proteomes" id="UP001652680">
    <property type="component" value="Unassembled WGS sequence"/>
</dbReference>
<evidence type="ECO:0000256" key="1">
    <source>
        <dbReference type="SAM" id="Coils"/>
    </source>
</evidence>
<protein>
    <submittedName>
        <fullName evidence="5">Uncharacterized protein LOC108053343</fullName>
    </submittedName>
</protein>
<evidence type="ECO:0000313" key="4">
    <source>
        <dbReference type="Proteomes" id="UP001652680"/>
    </source>
</evidence>
<keyword evidence="1" id="KW-0175">Coiled coil</keyword>